<dbReference type="EMBL" id="JAANBB010000019">
    <property type="protein sequence ID" value="KAF7555604.1"/>
    <property type="molecule type" value="Genomic_DNA"/>
</dbReference>
<proteinExistence type="predicted"/>
<sequence>MCASHFGDSLQQNIELWWGTAAGYGLDVFLQMHNPDDPNGEHTDVPGTGQGWFALMNQQVFKADGEMPNCADPGSGSCSISSQVCYNLIRGVDPSDPDGEKDGLRIPRYYWVLKQVETMHGIFGKIHEELVQNSAINASLRIDMIKDDFTPPADAFFNVFSALGGGISTAAGMLGLPQPYGGLFTIASGIFGITAAFAASKKTETDAATDLNEIASEYFTGFSDTMKDVMNNALGYGDQRNLPGTLLTNPYYNTNQISQFFDQGKWLYTNDDTMNNELNDLIKKSSSLIEQRLVLQAITRQDNFIMIWDKRLGADMTEESCNKRGEAYRTAVWLPNQEGGKCAELLAGSSNYGGAWDHTNCDHSGSDLDDCVIEPRRPTTDWIDKALDKYGVDLVAVIGNAVECAFNSPGEADLGALTMDGNLPHCFFGINVKRGEWAMGGHRAVSGRTGEWTNIAYWEKSEDVYKPE</sequence>
<comment type="caution">
    <text evidence="1">The sequence shown here is derived from an EMBL/GenBank/DDBJ whole genome shotgun (WGS) entry which is preliminary data.</text>
</comment>
<gene>
    <name evidence="1" type="ORF">G7Z17_g2032</name>
</gene>
<dbReference type="OrthoDB" id="5099141at2759"/>
<dbReference type="AlphaFoldDB" id="A0A9P5HIH6"/>
<reference evidence="1" key="1">
    <citation type="submission" date="2020-03" db="EMBL/GenBank/DDBJ databases">
        <title>Draft Genome Sequence of Cylindrodendrum hubeiense.</title>
        <authorList>
            <person name="Buettner E."/>
            <person name="Kellner H."/>
        </authorList>
    </citation>
    <scope>NUCLEOTIDE SEQUENCE</scope>
    <source>
        <strain evidence="1">IHI 201604</strain>
    </source>
</reference>
<name>A0A9P5HIH6_9HYPO</name>
<protein>
    <submittedName>
        <fullName evidence="1">Uncharacterized protein</fullName>
    </submittedName>
</protein>
<evidence type="ECO:0000313" key="1">
    <source>
        <dbReference type="EMBL" id="KAF7555604.1"/>
    </source>
</evidence>
<evidence type="ECO:0000313" key="2">
    <source>
        <dbReference type="Proteomes" id="UP000722485"/>
    </source>
</evidence>
<accession>A0A9P5HIH6</accession>
<keyword evidence="2" id="KW-1185">Reference proteome</keyword>
<dbReference type="Proteomes" id="UP000722485">
    <property type="component" value="Unassembled WGS sequence"/>
</dbReference>
<organism evidence="1 2">
    <name type="scientific">Cylindrodendrum hubeiense</name>
    <dbReference type="NCBI Taxonomy" id="595255"/>
    <lineage>
        <taxon>Eukaryota</taxon>
        <taxon>Fungi</taxon>
        <taxon>Dikarya</taxon>
        <taxon>Ascomycota</taxon>
        <taxon>Pezizomycotina</taxon>
        <taxon>Sordariomycetes</taxon>
        <taxon>Hypocreomycetidae</taxon>
        <taxon>Hypocreales</taxon>
        <taxon>Nectriaceae</taxon>
        <taxon>Cylindrodendrum</taxon>
    </lineage>
</organism>